<name>A0A1G9LVX7_9FIRM</name>
<protein>
    <submittedName>
        <fullName evidence="1">Uncharacterized protein</fullName>
    </submittedName>
</protein>
<proteinExistence type="predicted"/>
<organism evidence="1 2">
    <name type="scientific">Dendrosporobacter quercicolus</name>
    <dbReference type="NCBI Taxonomy" id="146817"/>
    <lineage>
        <taxon>Bacteria</taxon>
        <taxon>Bacillati</taxon>
        <taxon>Bacillota</taxon>
        <taxon>Negativicutes</taxon>
        <taxon>Selenomonadales</taxon>
        <taxon>Sporomusaceae</taxon>
        <taxon>Dendrosporobacter</taxon>
    </lineage>
</organism>
<keyword evidence="2" id="KW-1185">Reference proteome</keyword>
<evidence type="ECO:0000313" key="2">
    <source>
        <dbReference type="Proteomes" id="UP000214880"/>
    </source>
</evidence>
<dbReference type="STRING" id="146817.SAMN04488502_101484"/>
<sequence length="83" mass="10115">MEWVIWDSAQDGWFTFDIDNEDPKIFCDYFKENDQDGRESFLRKFYEPDDEILKKKDTICAEILRVMKTLLPLYNTMVWRPPI</sequence>
<dbReference type="AlphaFoldDB" id="A0A1G9LVX7"/>
<dbReference type="Proteomes" id="UP000214880">
    <property type="component" value="Unassembled WGS sequence"/>
</dbReference>
<gene>
    <name evidence="1" type="ORF">SAMN04488502_101484</name>
</gene>
<reference evidence="1 2" key="1">
    <citation type="submission" date="2016-10" db="EMBL/GenBank/DDBJ databases">
        <authorList>
            <person name="de Groot N.N."/>
        </authorList>
    </citation>
    <scope>NUCLEOTIDE SEQUENCE [LARGE SCALE GENOMIC DNA]</scope>
    <source>
        <strain evidence="1 2">DSM 1736</strain>
    </source>
</reference>
<evidence type="ECO:0000313" key="1">
    <source>
        <dbReference type="EMBL" id="SDL66053.1"/>
    </source>
</evidence>
<accession>A0A1G9LVX7</accession>
<dbReference type="EMBL" id="FNHB01000001">
    <property type="protein sequence ID" value="SDL66053.1"/>
    <property type="molecule type" value="Genomic_DNA"/>
</dbReference>